<feature type="compositionally biased region" description="Acidic residues" evidence="7">
    <location>
        <begin position="1483"/>
        <end position="1505"/>
    </location>
</feature>
<feature type="region of interest" description="Disordered" evidence="7">
    <location>
        <begin position="1469"/>
        <end position="1608"/>
    </location>
</feature>
<feature type="compositionally biased region" description="Low complexity" evidence="7">
    <location>
        <begin position="866"/>
        <end position="882"/>
    </location>
</feature>
<evidence type="ECO:0000256" key="2">
    <source>
        <dbReference type="ARBA" id="ARBA00005274"/>
    </source>
</evidence>
<keyword evidence="5" id="KW-0539">Nucleus</keyword>
<feature type="region of interest" description="Disordered" evidence="7">
    <location>
        <begin position="451"/>
        <end position="481"/>
    </location>
</feature>
<accession>A0A1I8J014</accession>
<dbReference type="Gene3D" id="1.10.287.1490">
    <property type="match status" value="1"/>
</dbReference>
<feature type="region of interest" description="Disordered" evidence="7">
    <location>
        <begin position="589"/>
        <end position="622"/>
    </location>
</feature>
<feature type="coiled-coil region" evidence="6">
    <location>
        <begin position="793"/>
        <end position="827"/>
    </location>
</feature>
<dbReference type="PANTHER" id="PTHR18898">
    <property type="entry name" value="NUCLEOPROTEIN TPR-RELATED"/>
    <property type="match status" value="1"/>
</dbReference>
<feature type="coiled-coil region" evidence="6">
    <location>
        <begin position="247"/>
        <end position="313"/>
    </location>
</feature>
<evidence type="ECO:0000259" key="9">
    <source>
        <dbReference type="Pfam" id="PF25785"/>
    </source>
</evidence>
<evidence type="ECO:0000256" key="5">
    <source>
        <dbReference type="ARBA" id="ARBA00023242"/>
    </source>
</evidence>
<feature type="compositionally biased region" description="Basic and acidic residues" evidence="7">
    <location>
        <begin position="201"/>
        <end position="215"/>
    </location>
</feature>
<feature type="compositionally biased region" description="Acidic residues" evidence="7">
    <location>
        <begin position="1523"/>
        <end position="1534"/>
    </location>
</feature>
<comment type="subcellular location">
    <subcellularLocation>
        <location evidence="1">Nucleus</location>
    </subcellularLocation>
</comment>
<name>A0A1I8J014_9PLAT</name>
<feature type="compositionally biased region" description="Low complexity" evidence="7">
    <location>
        <begin position="456"/>
        <end position="469"/>
    </location>
</feature>
<dbReference type="GO" id="GO:0034399">
    <property type="term" value="C:nuclear periphery"/>
    <property type="evidence" value="ECO:0007669"/>
    <property type="project" value="UniProtKB-ARBA"/>
</dbReference>
<feature type="region of interest" description="Disordered" evidence="7">
    <location>
        <begin position="194"/>
        <end position="215"/>
    </location>
</feature>
<feature type="compositionally biased region" description="Low complexity" evidence="7">
    <location>
        <begin position="1423"/>
        <end position="1447"/>
    </location>
</feature>
<feature type="coiled-coil region" evidence="6">
    <location>
        <begin position="998"/>
        <end position="1202"/>
    </location>
</feature>
<keyword evidence="4 6" id="KW-0175">Coiled coil</keyword>
<dbReference type="GO" id="GO:0005643">
    <property type="term" value="C:nuclear pore"/>
    <property type="evidence" value="ECO:0007669"/>
    <property type="project" value="UniProtKB-ARBA"/>
</dbReference>
<feature type="compositionally biased region" description="Acidic residues" evidence="7">
    <location>
        <begin position="1544"/>
        <end position="1560"/>
    </location>
</feature>
<dbReference type="GO" id="GO:0006606">
    <property type="term" value="P:protein import into nucleus"/>
    <property type="evidence" value="ECO:0007669"/>
    <property type="project" value="InterPro"/>
</dbReference>
<proteinExistence type="inferred from homology"/>
<evidence type="ECO:0000256" key="3">
    <source>
        <dbReference type="ARBA" id="ARBA00019789"/>
    </source>
</evidence>
<feature type="compositionally biased region" description="Basic and acidic residues" evidence="7">
    <location>
        <begin position="1408"/>
        <end position="1417"/>
    </location>
</feature>
<evidence type="ECO:0000256" key="1">
    <source>
        <dbReference type="ARBA" id="ARBA00004123"/>
    </source>
</evidence>
<dbReference type="InterPro" id="IPR057974">
    <property type="entry name" value="NUA/TPR/MLP1-2-like_dom"/>
</dbReference>
<feature type="domain" description="Nucleoprotein TPR/MLP1-2" evidence="8">
    <location>
        <begin position="1004"/>
        <end position="1118"/>
    </location>
</feature>
<feature type="compositionally biased region" description="Basic residues" evidence="7">
    <location>
        <begin position="1656"/>
        <end position="1689"/>
    </location>
</feature>
<feature type="region of interest" description="Disordered" evidence="7">
    <location>
        <begin position="1"/>
        <end position="28"/>
    </location>
</feature>
<dbReference type="PANTHER" id="PTHR18898:SF2">
    <property type="entry name" value="NUCLEOPROTEIN TPR"/>
    <property type="match status" value="1"/>
</dbReference>
<feature type="coiled-coil region" evidence="6">
    <location>
        <begin position="656"/>
        <end position="767"/>
    </location>
</feature>
<evidence type="ECO:0000256" key="6">
    <source>
        <dbReference type="SAM" id="Coils"/>
    </source>
</evidence>
<feature type="region of interest" description="Disordered" evidence="7">
    <location>
        <begin position="1383"/>
        <end position="1456"/>
    </location>
</feature>
<protein>
    <recommendedName>
        <fullName evidence="3">Nucleoprotein TPR</fullName>
    </recommendedName>
</protein>
<evidence type="ECO:0000256" key="7">
    <source>
        <dbReference type="SAM" id="MobiDB-lite"/>
    </source>
</evidence>
<dbReference type="Pfam" id="PF25785">
    <property type="entry name" value="TPR"/>
    <property type="match status" value="1"/>
</dbReference>
<dbReference type="GO" id="GO:0017056">
    <property type="term" value="F:structural constituent of nuclear pore"/>
    <property type="evidence" value="ECO:0007669"/>
    <property type="project" value="TreeGrafter"/>
</dbReference>
<feature type="region of interest" description="Disordered" evidence="7">
    <location>
        <begin position="866"/>
        <end position="901"/>
    </location>
</feature>
<dbReference type="WBParaSite" id="maker-uti_cns_0045368-snap-gene-0.6-mRNA-1">
    <property type="protein sequence ID" value="maker-uti_cns_0045368-snap-gene-0.6-mRNA-1"/>
    <property type="gene ID" value="maker-uti_cns_0045368-snap-gene-0.6"/>
</dbReference>
<sequence>SASAPDEEAGPTSSSMEPTEASEAGISRASSEAISMINADVWASLSPEQQAGVRAAVDHLSGELARERERRRVVCIDSEQQVFDAESRTSGLSARLASLQAEAEAATARAAELQQQLAGAETVRREADEARSACSAAVQRAESLTAELADVQRRLDDAEAAKDAAVGKLEELERERLTLALQLDEKAADLQARLDAAASRSESDREERQQLEESYQRQLLAERAAAELCKTSAEEQSARCAELSSAAEGMRARLSEFGRERESIERRFSAQLSEAASRQSELEATVNQLRAQLDEARSEVDRLRAGIGALSEAEIERLAPAAAATSRMLKRGKTLTQIYAEHVEVQGQLSAARLEADKANLAVAHILEEVQAKVPVIRRRQEECRRVRLSAVQLAKRLDESVAQMCDLKRTNEELERKAAFFERENARLKARAGDLGEQVASLLAKIESSGGRPLAESGSSEAEAAQPEAGKKPADSQQQAALDLSALSEQPQSTQEVITSSLLTFADIRQLQQRNISLVEASRELAARLEVLERERSDASELRVKLESATSELQLARSAEKQHRDLLKVASQQRDMYKLLLESARNSSADPAAAAASVPMETDQQQQQQQPQTTAASTTLATSGVASDALSSAHAELSKLRTELSSRDRQRATELNSARAQLLEAQRASARLSSKLETAQRRAELGEAGCARYRREIDILREMNEKYTGMLAKHEQEAVRLQSQLIERGQSVTRLEAQLELAKQQAKALRASESRLTVECEQLRQDRLRQGLLMTSLQAVQVNLEKRDQEVRQAAEARISAAAERTASLERRLAEAESALAAERSAAEAAAASAARQLAESAERLAAAVSRAKAAEGRAATLVASSTSSSAGQQQSAVEQSEAADKAESSQPEDDDQEKSSAIAAYKEELAELRERLKAMERDCELLRGQAENYRAMAEGAEARLTQQAEEHQTAVGEFEARLRERQESIDYYRLERERQTLVSDRFKQTEEAHAMNADLRKQLHDRQQELQAAVERRDAAVSAEDRAKARATAEAAKAAEAADKYQQELLLHAADAKAMQAIRAQLAEAQKTCAEAREETRKSRADYEKRIAALTAEAQRLRASKTEAETRLTQLAAEFSDDRARQVAEYQAEAARAEASRLSRQLESTRAALDEARSALAASAAVPSRQLADADERAELVRAREQINLLTESNRLLRQDEARWRARTGELSSRADELAAQLAPLRAQLAAAATQQAEAEESARLLTEERNRWRDRCQELLEKTERMDADQYKQACSERDALQTQVESLKEEVDALNSDIADLNNQLEETSEKYEALTEESKTTQDRLASVTSERDDIDQVLAQKVKELEELAADRDRLARTLEEQRERYKRVQEVARKYKQEAVELRSGRDGGESELAKLNQKRPRQEAAKGGDDALQSAPAEAEMEQAAEAAELAEDAQLQPEAEVDQPEVAAELNLEEFVGMMSEEAGADEAERLGEELADEPEAAAEDFAEVVHDEDENAAMRAEPPSEHGGQDDVIVLDDEEDDVDNDKEQPHEEAQEADDEAGEEAVPEDEPAGSANADETSQCDAGGEEFDGAGDSGTGEYGGGAEDHEGRTDSASAAPGELTITSADARDGWDFDCAGRCRGRCWVCSACTAPRLGPADDAADHGRHSRRHRQRGGSRRRCRGPRRRAAAARLRSWSKRKPTDDSTKAAAMSWRLNVFAC</sequence>
<comment type="similarity">
    <text evidence="2">Belongs to the TPR family.</text>
</comment>
<dbReference type="InterPro" id="IPR012929">
    <property type="entry name" value="Nucleoprot-TPR/MLP1-2_dom"/>
</dbReference>
<evidence type="ECO:0000259" key="8">
    <source>
        <dbReference type="Pfam" id="PF07926"/>
    </source>
</evidence>
<dbReference type="Proteomes" id="UP000095280">
    <property type="component" value="Unplaced"/>
</dbReference>
<evidence type="ECO:0000313" key="11">
    <source>
        <dbReference type="WBParaSite" id="maker-uti_cns_0045368-snap-gene-0.6-mRNA-1"/>
    </source>
</evidence>
<reference evidence="11" key="1">
    <citation type="submission" date="2016-11" db="UniProtKB">
        <authorList>
            <consortium name="WormBaseParasite"/>
        </authorList>
    </citation>
    <scope>IDENTIFICATION</scope>
</reference>
<evidence type="ECO:0000313" key="10">
    <source>
        <dbReference type="Proteomes" id="UP000095280"/>
    </source>
</evidence>
<evidence type="ECO:0000256" key="4">
    <source>
        <dbReference type="ARBA" id="ARBA00023054"/>
    </source>
</evidence>
<dbReference type="GO" id="GO:0006406">
    <property type="term" value="P:mRNA export from nucleus"/>
    <property type="evidence" value="ECO:0007669"/>
    <property type="project" value="TreeGrafter"/>
</dbReference>
<feature type="compositionally biased region" description="Basic and acidic residues" evidence="7">
    <location>
        <begin position="1383"/>
        <end position="1400"/>
    </location>
</feature>
<organism evidence="10 11">
    <name type="scientific">Macrostomum lignano</name>
    <dbReference type="NCBI Taxonomy" id="282301"/>
    <lineage>
        <taxon>Eukaryota</taxon>
        <taxon>Metazoa</taxon>
        <taxon>Spiralia</taxon>
        <taxon>Lophotrochozoa</taxon>
        <taxon>Platyhelminthes</taxon>
        <taxon>Rhabditophora</taxon>
        <taxon>Macrostomorpha</taxon>
        <taxon>Macrostomida</taxon>
        <taxon>Macrostomidae</taxon>
        <taxon>Macrostomum</taxon>
    </lineage>
</organism>
<feature type="coiled-coil region" evidence="6">
    <location>
        <begin position="523"/>
        <end position="560"/>
    </location>
</feature>
<feature type="compositionally biased region" description="Gly residues" evidence="7">
    <location>
        <begin position="1583"/>
        <end position="1593"/>
    </location>
</feature>
<keyword evidence="10" id="KW-1185">Reference proteome</keyword>
<dbReference type="Pfam" id="PF07926">
    <property type="entry name" value="TPR_MLP1_2"/>
    <property type="match status" value="1"/>
</dbReference>
<feature type="region of interest" description="Disordered" evidence="7">
    <location>
        <begin position="1646"/>
        <end position="1695"/>
    </location>
</feature>
<feature type="domain" description="NUA/TPR/MLP1-2-like" evidence="9">
    <location>
        <begin position="412"/>
        <end position="534"/>
    </location>
</feature>